<comment type="similarity">
    <text evidence="1">Belongs to the methyltransferase superfamily. L-isoaspartyl/D-aspartyl protein methyltransferase family.</text>
</comment>
<evidence type="ECO:0000256" key="2">
    <source>
        <dbReference type="ARBA" id="ARBA00013346"/>
    </source>
</evidence>
<dbReference type="RefSeq" id="WP_092342277.1">
    <property type="nucleotide sequence ID" value="NZ_FLSL01000101.1"/>
</dbReference>
<reference evidence="5" key="1">
    <citation type="submission" date="2015-11" db="EMBL/GenBank/DDBJ databases">
        <authorList>
            <person name="Seth-Smith H.M.B."/>
        </authorList>
    </citation>
    <scope>NUCLEOTIDE SEQUENCE [LARGE SCALE GENOMIC DNA]</scope>
    <source>
        <strain evidence="5">2013Ark11</strain>
    </source>
</reference>
<dbReference type="InterPro" id="IPR029063">
    <property type="entry name" value="SAM-dependent_MTases_sf"/>
</dbReference>
<protein>
    <recommendedName>
        <fullName evidence="2">Protein-L-isoaspartate O-methyltransferase</fullName>
    </recommendedName>
    <alternativeName>
        <fullName evidence="3">Protein L-isoaspartyl methyltransferase</fullName>
    </alternativeName>
</protein>
<dbReference type="PANTHER" id="PTHR11579">
    <property type="entry name" value="PROTEIN-L-ISOASPARTATE O-METHYLTRANSFERASE"/>
    <property type="match status" value="1"/>
</dbReference>
<evidence type="ECO:0000256" key="3">
    <source>
        <dbReference type="ARBA" id="ARBA00030757"/>
    </source>
</evidence>
<dbReference type="OrthoDB" id="9810066at2"/>
<gene>
    <name evidence="4" type="ORF">Ark11_0542</name>
</gene>
<proteinExistence type="inferred from homology"/>
<name>A0A0S4M283_9BURK</name>
<dbReference type="AlphaFoldDB" id="A0A0S4M283"/>
<dbReference type="Gene3D" id="3.40.50.150">
    <property type="entry name" value="Vaccinia Virus protein VP39"/>
    <property type="match status" value="1"/>
</dbReference>
<dbReference type="EMBL" id="LN906597">
    <property type="protein sequence ID" value="CUT17387.1"/>
    <property type="molecule type" value="Genomic_DNA"/>
</dbReference>
<evidence type="ECO:0000313" key="5">
    <source>
        <dbReference type="Proteomes" id="UP000198651"/>
    </source>
</evidence>
<dbReference type="SUPFAM" id="SSF53335">
    <property type="entry name" value="S-adenosyl-L-methionine-dependent methyltransferases"/>
    <property type="match status" value="1"/>
</dbReference>
<dbReference type="Pfam" id="PF01135">
    <property type="entry name" value="PCMT"/>
    <property type="match status" value="1"/>
</dbReference>
<dbReference type="GO" id="GO:0005737">
    <property type="term" value="C:cytoplasm"/>
    <property type="evidence" value="ECO:0007669"/>
    <property type="project" value="TreeGrafter"/>
</dbReference>
<evidence type="ECO:0000256" key="1">
    <source>
        <dbReference type="ARBA" id="ARBA00005369"/>
    </source>
</evidence>
<evidence type="ECO:0000313" key="4">
    <source>
        <dbReference type="EMBL" id="CUT17387.1"/>
    </source>
</evidence>
<dbReference type="Proteomes" id="UP000198651">
    <property type="component" value="Chromosome I"/>
</dbReference>
<accession>A0A0S4M283</accession>
<dbReference type="InterPro" id="IPR000682">
    <property type="entry name" value="PCMT"/>
</dbReference>
<organism evidence="4 5">
    <name type="scientific">Candidatus Ichthyocystis hellenicum</name>
    <dbReference type="NCBI Taxonomy" id="1561003"/>
    <lineage>
        <taxon>Bacteria</taxon>
        <taxon>Pseudomonadati</taxon>
        <taxon>Pseudomonadota</taxon>
        <taxon>Betaproteobacteria</taxon>
        <taxon>Burkholderiales</taxon>
        <taxon>Candidatus Ichthyocystis</taxon>
    </lineage>
</organism>
<dbReference type="GO" id="GO:0004719">
    <property type="term" value="F:protein-L-isoaspartate (D-aspartate) O-methyltransferase activity"/>
    <property type="evidence" value="ECO:0007669"/>
    <property type="project" value="InterPro"/>
</dbReference>
<sequence length="219" mass="24457">MDFDVLRETMFDTQLRTWSVSNEKVFDILREVKRENFVSTECKNQALFDVELPLLDTGEIMFSPKVEARLLSVLCDRAASSSSVVIGSGSGYFAALLSRISTSVYCLEIHGRLASFSRSNFANSGIDNVDVMTGDAFLHDFSSRKFDTIVICGSVPKVSDKFFSIAASCTYIVGFEGVFPAVTAVCYSRDGVDNRWDKSALFDYYVPPLIDPDRDLFEF</sequence>
<dbReference type="PANTHER" id="PTHR11579:SF18">
    <property type="entry name" value="PROTEIN-L-ISOASPARTATE O-METHYLTRANSFERASE"/>
    <property type="match status" value="1"/>
</dbReference>
<keyword evidence="5" id="KW-1185">Reference proteome</keyword>
<dbReference type="STRING" id="1561003.Ark11_0542"/>